<dbReference type="EMBL" id="BARS01042412">
    <property type="protein sequence ID" value="GAG41535.1"/>
    <property type="molecule type" value="Genomic_DNA"/>
</dbReference>
<accession>X0XEM7</accession>
<feature type="non-terminal residue" evidence="1">
    <location>
        <position position="1"/>
    </location>
</feature>
<reference evidence="1" key="1">
    <citation type="journal article" date="2014" name="Front. Microbiol.">
        <title>High frequency of phylogenetically diverse reductive dehalogenase-homologous genes in deep subseafloor sedimentary metagenomes.</title>
        <authorList>
            <person name="Kawai M."/>
            <person name="Futagami T."/>
            <person name="Toyoda A."/>
            <person name="Takaki Y."/>
            <person name="Nishi S."/>
            <person name="Hori S."/>
            <person name="Arai W."/>
            <person name="Tsubouchi T."/>
            <person name="Morono Y."/>
            <person name="Uchiyama I."/>
            <person name="Ito T."/>
            <person name="Fujiyama A."/>
            <person name="Inagaki F."/>
            <person name="Takami H."/>
        </authorList>
    </citation>
    <scope>NUCLEOTIDE SEQUENCE</scope>
    <source>
        <strain evidence="1">Expedition CK06-06</strain>
    </source>
</reference>
<organism evidence="1">
    <name type="scientific">marine sediment metagenome</name>
    <dbReference type="NCBI Taxonomy" id="412755"/>
    <lineage>
        <taxon>unclassified sequences</taxon>
        <taxon>metagenomes</taxon>
        <taxon>ecological metagenomes</taxon>
    </lineage>
</organism>
<name>X0XEM7_9ZZZZ</name>
<gene>
    <name evidence="1" type="ORF">S01H1_64355</name>
</gene>
<protein>
    <submittedName>
        <fullName evidence="1">Uncharacterized protein</fullName>
    </submittedName>
</protein>
<sequence>WQHVNPGEKSMLVALHTINGAVKWSAALEIDGLSGADRYAGNGDYHSQKMTPLADIDGKILCATGGDTRHWAEAPGSAHNPQGAEYDGQLRPMTWCYKDNGNLTTPTLLWTRAMSAGNQPIGPATFSIAPNYRLLYAAELDPEWATQWTTAPAGWYNQEWHGFQYRGGVHIIHPDDIHITDVYYTASAKDVGDVTLTFTSQDTVGYDVQKADADAYSDGVTWTTLSTVTATGASTTVTDSLGAGGLPNKFRF</sequence>
<evidence type="ECO:0000313" key="1">
    <source>
        <dbReference type="EMBL" id="GAG41535.1"/>
    </source>
</evidence>
<proteinExistence type="predicted"/>
<dbReference type="AlphaFoldDB" id="X0XEM7"/>
<feature type="non-terminal residue" evidence="1">
    <location>
        <position position="252"/>
    </location>
</feature>
<comment type="caution">
    <text evidence="1">The sequence shown here is derived from an EMBL/GenBank/DDBJ whole genome shotgun (WGS) entry which is preliminary data.</text>
</comment>